<reference evidence="3" key="3">
    <citation type="submission" date="2011-03" db="EMBL/GenBank/DDBJ databases">
        <title>Annotation of Magnaporthe poae ATCC 64411.</title>
        <authorList>
            <person name="Ma L.-J."/>
            <person name="Dead R."/>
            <person name="Young S.K."/>
            <person name="Zeng Q."/>
            <person name="Gargeya S."/>
            <person name="Fitzgerald M."/>
            <person name="Haas B."/>
            <person name="Abouelleil A."/>
            <person name="Alvarado L."/>
            <person name="Arachchi H.M."/>
            <person name="Berlin A."/>
            <person name="Brown A."/>
            <person name="Chapman S.B."/>
            <person name="Chen Z."/>
            <person name="Dunbar C."/>
            <person name="Freedman E."/>
            <person name="Gearin G."/>
            <person name="Gellesch M."/>
            <person name="Goldberg J."/>
            <person name="Griggs A."/>
            <person name="Gujja S."/>
            <person name="Heiman D."/>
            <person name="Howarth C."/>
            <person name="Larson L."/>
            <person name="Lui A."/>
            <person name="MacDonald P.J.P."/>
            <person name="Mehta T."/>
            <person name="Montmayeur A."/>
            <person name="Murphy C."/>
            <person name="Neiman D."/>
            <person name="Pearson M."/>
            <person name="Priest M."/>
            <person name="Roberts A."/>
            <person name="Saif S."/>
            <person name="Shea T."/>
            <person name="Shenoy N."/>
            <person name="Sisk P."/>
            <person name="Stolte C."/>
            <person name="Sykes S."/>
            <person name="Yandava C."/>
            <person name="Wortman J."/>
            <person name="Nusbaum C."/>
            <person name="Birren B."/>
        </authorList>
    </citation>
    <scope>NUCLEOTIDE SEQUENCE</scope>
    <source>
        <strain evidence="3">ATCC 64411</strain>
    </source>
</reference>
<dbReference type="PROSITE" id="PS50989">
    <property type="entry name" value="COA_CT_CTER"/>
    <property type="match status" value="1"/>
</dbReference>
<accession>A0A0C4DQJ6</accession>
<dbReference type="InterPro" id="IPR034733">
    <property type="entry name" value="AcCoA_carboxyl_beta"/>
</dbReference>
<dbReference type="InterPro" id="IPR029045">
    <property type="entry name" value="ClpP/crotonase-like_dom_sf"/>
</dbReference>
<keyword evidence="5" id="KW-1185">Reference proteome</keyword>
<protein>
    <submittedName>
        <fullName evidence="3">Methylcrotonoyl-CoA carboxylase subunit beta</fullName>
    </submittedName>
</protein>
<dbReference type="GO" id="GO:0006552">
    <property type="term" value="P:L-leucine catabolic process"/>
    <property type="evidence" value="ECO:0007669"/>
    <property type="project" value="TreeGrafter"/>
</dbReference>
<dbReference type="EMBL" id="ADBL01000540">
    <property type="status" value="NOT_ANNOTATED_CDS"/>
    <property type="molecule type" value="Genomic_DNA"/>
</dbReference>
<dbReference type="Pfam" id="PF01039">
    <property type="entry name" value="Carboxyl_trans"/>
    <property type="match status" value="1"/>
</dbReference>
<dbReference type="EnsemblFungi" id="MAPG_02140T0">
    <property type="protein sequence ID" value="MAPG_02140T0"/>
    <property type="gene ID" value="MAPG_02140"/>
</dbReference>
<dbReference type="InterPro" id="IPR045190">
    <property type="entry name" value="MCCB/AccD1-like"/>
</dbReference>
<dbReference type="InterPro" id="IPR011763">
    <property type="entry name" value="COA_CT_C"/>
</dbReference>
<evidence type="ECO:0000313" key="4">
    <source>
        <dbReference type="EnsemblFungi" id="MAPG_02140T0"/>
    </source>
</evidence>
<dbReference type="AlphaFoldDB" id="A0A0C4DQJ6"/>
<dbReference type="STRING" id="644358.A0A0C4DQJ6"/>
<dbReference type="SUPFAM" id="SSF52096">
    <property type="entry name" value="ClpP/crotonase"/>
    <property type="match status" value="1"/>
</dbReference>
<reference evidence="3" key="2">
    <citation type="submission" date="2010-05" db="EMBL/GenBank/DDBJ databases">
        <title>The Genome Sequence of Magnaporthe poae strain ATCC 64411.</title>
        <authorList>
            <consortium name="The Broad Institute Genome Sequencing Platform"/>
            <consortium name="Broad Institute Genome Sequencing Center for Infectious Disease"/>
            <person name="Ma L.-J."/>
            <person name="Dead R."/>
            <person name="Young S."/>
            <person name="Zeng Q."/>
            <person name="Koehrsen M."/>
            <person name="Alvarado L."/>
            <person name="Berlin A."/>
            <person name="Chapman S.B."/>
            <person name="Chen Z."/>
            <person name="Freedman E."/>
            <person name="Gellesch M."/>
            <person name="Goldberg J."/>
            <person name="Griggs A."/>
            <person name="Gujja S."/>
            <person name="Heilman E.R."/>
            <person name="Heiman D."/>
            <person name="Hepburn T."/>
            <person name="Howarth C."/>
            <person name="Jen D."/>
            <person name="Larson L."/>
            <person name="Mehta T."/>
            <person name="Neiman D."/>
            <person name="Pearson M."/>
            <person name="Roberts A."/>
            <person name="Saif S."/>
            <person name="Shea T."/>
            <person name="Shenoy N."/>
            <person name="Sisk P."/>
            <person name="Stolte C."/>
            <person name="Sykes S."/>
            <person name="Walk T."/>
            <person name="White J."/>
            <person name="Yandava C."/>
            <person name="Haas B."/>
            <person name="Nusbaum C."/>
            <person name="Birren B."/>
        </authorList>
    </citation>
    <scope>NUCLEOTIDE SEQUENCE</scope>
    <source>
        <strain evidence="3">ATCC 64411</strain>
    </source>
</reference>
<dbReference type="EMBL" id="GL876967">
    <property type="protein sequence ID" value="KLU83073.1"/>
    <property type="molecule type" value="Genomic_DNA"/>
</dbReference>
<dbReference type="PANTHER" id="PTHR22855">
    <property type="entry name" value="ACETYL, PROPIONYL, PYRUVATE, AND GLUTACONYL CARBOXYLASE-RELATED"/>
    <property type="match status" value="1"/>
</dbReference>
<dbReference type="Proteomes" id="UP000011715">
    <property type="component" value="Unassembled WGS sequence"/>
</dbReference>
<gene>
    <name evidence="3" type="ORF">MAPG_02140</name>
</gene>
<evidence type="ECO:0000259" key="2">
    <source>
        <dbReference type="PROSITE" id="PS50989"/>
    </source>
</evidence>
<dbReference type="Gene3D" id="3.90.226.10">
    <property type="entry name" value="2-enoyl-CoA Hydratase, Chain A, domain 1"/>
    <property type="match status" value="1"/>
</dbReference>
<dbReference type="GO" id="GO:0004485">
    <property type="term" value="F:methylcrotonoyl-CoA carboxylase activity"/>
    <property type="evidence" value="ECO:0007669"/>
    <property type="project" value="TreeGrafter"/>
</dbReference>
<reference evidence="5" key="1">
    <citation type="submission" date="2010-05" db="EMBL/GenBank/DDBJ databases">
        <title>The genome sequence of Magnaporthe poae strain ATCC 64411.</title>
        <authorList>
            <person name="Ma L.-J."/>
            <person name="Dead R."/>
            <person name="Young S."/>
            <person name="Zeng Q."/>
            <person name="Koehrsen M."/>
            <person name="Alvarado L."/>
            <person name="Berlin A."/>
            <person name="Chapman S.B."/>
            <person name="Chen Z."/>
            <person name="Freedman E."/>
            <person name="Gellesch M."/>
            <person name="Goldberg J."/>
            <person name="Griggs A."/>
            <person name="Gujja S."/>
            <person name="Heilman E.R."/>
            <person name="Heiman D."/>
            <person name="Hepburn T."/>
            <person name="Howarth C."/>
            <person name="Jen D."/>
            <person name="Larson L."/>
            <person name="Mehta T."/>
            <person name="Neiman D."/>
            <person name="Pearson M."/>
            <person name="Roberts A."/>
            <person name="Saif S."/>
            <person name="Shea T."/>
            <person name="Shenoy N."/>
            <person name="Sisk P."/>
            <person name="Stolte C."/>
            <person name="Sykes S."/>
            <person name="Walk T."/>
            <person name="White J."/>
            <person name="Yandava C."/>
            <person name="Haas B."/>
            <person name="Nusbaum C."/>
            <person name="Birren B."/>
        </authorList>
    </citation>
    <scope>NUCLEOTIDE SEQUENCE [LARGE SCALE GENOMIC DNA]</scope>
    <source>
        <strain evidence="5">ATCC 64411 / 73-15</strain>
    </source>
</reference>
<evidence type="ECO:0000256" key="1">
    <source>
        <dbReference type="ARBA" id="ARBA00006102"/>
    </source>
</evidence>
<organism evidence="4 5">
    <name type="scientific">Magnaporthiopsis poae (strain ATCC 64411 / 73-15)</name>
    <name type="common">Kentucky bluegrass fungus</name>
    <name type="synonym">Magnaporthe poae</name>
    <dbReference type="NCBI Taxonomy" id="644358"/>
    <lineage>
        <taxon>Eukaryota</taxon>
        <taxon>Fungi</taxon>
        <taxon>Dikarya</taxon>
        <taxon>Ascomycota</taxon>
        <taxon>Pezizomycotina</taxon>
        <taxon>Sordariomycetes</taxon>
        <taxon>Sordariomycetidae</taxon>
        <taxon>Magnaporthales</taxon>
        <taxon>Magnaporthaceae</taxon>
        <taxon>Magnaporthiopsis</taxon>
    </lineage>
</organism>
<dbReference type="VEuPathDB" id="FungiDB:MAPG_02140"/>
<dbReference type="GO" id="GO:1905202">
    <property type="term" value="C:methylcrotonoyl-CoA carboxylase complex"/>
    <property type="evidence" value="ECO:0007669"/>
    <property type="project" value="TreeGrafter"/>
</dbReference>
<dbReference type="eggNOG" id="KOG0540">
    <property type="taxonomic scope" value="Eukaryota"/>
</dbReference>
<reference evidence="4" key="4">
    <citation type="journal article" date="2015" name="G3 (Bethesda)">
        <title>Genome sequences of three phytopathogenic species of the Magnaporthaceae family of fungi.</title>
        <authorList>
            <person name="Okagaki L.H."/>
            <person name="Nunes C.C."/>
            <person name="Sailsbery J."/>
            <person name="Clay B."/>
            <person name="Brown D."/>
            <person name="John T."/>
            <person name="Oh Y."/>
            <person name="Young N."/>
            <person name="Fitzgerald M."/>
            <person name="Haas B.J."/>
            <person name="Zeng Q."/>
            <person name="Young S."/>
            <person name="Adiconis X."/>
            <person name="Fan L."/>
            <person name="Levin J.Z."/>
            <person name="Mitchell T.K."/>
            <person name="Okubara P.A."/>
            <person name="Farman M.L."/>
            <person name="Kohn L.M."/>
            <person name="Birren B."/>
            <person name="Ma L.-J."/>
            <person name="Dean R.A."/>
        </authorList>
    </citation>
    <scope>NUCLEOTIDE SEQUENCE</scope>
    <source>
        <strain evidence="4">ATCC 64411 / 73-15</strain>
    </source>
</reference>
<proteinExistence type="inferred from homology"/>
<evidence type="ECO:0000313" key="5">
    <source>
        <dbReference type="Proteomes" id="UP000011715"/>
    </source>
</evidence>
<evidence type="ECO:0000313" key="3">
    <source>
        <dbReference type="EMBL" id="KLU83073.1"/>
    </source>
</evidence>
<comment type="similarity">
    <text evidence="1">Belongs to the AccD/PCCB family.</text>
</comment>
<dbReference type="GO" id="GO:0005739">
    <property type="term" value="C:mitochondrion"/>
    <property type="evidence" value="ECO:0007669"/>
    <property type="project" value="TreeGrafter"/>
</dbReference>
<dbReference type="PANTHER" id="PTHR22855:SF13">
    <property type="entry name" value="METHYLCROTONOYL-COA CARBOXYLASE BETA CHAIN, MITOCHONDRIAL"/>
    <property type="match status" value="1"/>
</dbReference>
<dbReference type="OrthoDB" id="439921at2759"/>
<feature type="domain" description="CoA carboxyltransferase C-terminal" evidence="2">
    <location>
        <begin position="1"/>
        <end position="83"/>
    </location>
</feature>
<sequence length="246" mass="26592">MCGRAYSPRFLWMWPNARVGVMGADQLAAVMETVGKPDPELRDRIERESDAVFSSARLWDDGVIPPEHTRRYLGLGLAAALSGRNDVKPGATKFEAARRPRSPIPRPYHGASGEAEADIAEISESLVADIVVLTVASSGAAPLSYPFADTKVASFFLRRVASSLLDAELLSDPVRPPLVARDRDIGRRPSQESQIPSKITVTGAHALVSLVAVRVKRHPEKRLGFGYSVVNAKLLHQASGHIGNNA</sequence>
<reference evidence="4" key="5">
    <citation type="submission" date="2015-06" db="UniProtKB">
        <authorList>
            <consortium name="EnsemblFungi"/>
        </authorList>
    </citation>
    <scope>IDENTIFICATION</scope>
    <source>
        <strain evidence="4">ATCC 64411</strain>
    </source>
</reference>
<name>A0A0C4DQJ6_MAGP6</name>